<evidence type="ECO:0000313" key="2">
    <source>
        <dbReference type="EMBL" id="CAC5379214.1"/>
    </source>
</evidence>
<dbReference type="InterPro" id="IPR035234">
    <property type="entry name" value="IgGFc-bd_N"/>
</dbReference>
<evidence type="ECO:0000259" key="1">
    <source>
        <dbReference type="Pfam" id="PF17517"/>
    </source>
</evidence>
<sequence>MFPIQLENPGNLYAQFIITTDKQTKVDFLSEYAGINRSVVITTGVAYVNIPSSVLILGLGRTYTTVLIRSDQPITVVGFFGESYCYSGCDSSSLIVLPLNVLGTNYSLITQPNNNQNCGIMATDTNTKVVIEYASMRIISIGSTTIQPEKQFNIVLDYLEGFHIQTDNNLTATKIYANKPIVVISANKYASLKKEYKCHYCKSYSDTVYESLIPVDKWSRHFIIPLIHKALRYRIRIVSRNKNATITIQYNSWGSITEHGDQIEVDLSVKCYFVSASNPILLSLYTITENKGINMMIVPGIDHFSKDYIIAPPKDLFHTSYISIIIKSSDVDGLRFVGNLLAVESTEIMACNESFTVVVKKMGGLSVYKIRHLLKNAFYGVIVYGIGDSTAYEYPAGYRF</sequence>
<name>A0A6J8B898_MYTCO</name>
<keyword evidence="3" id="KW-1185">Reference proteome</keyword>
<protein>
    <recommendedName>
        <fullName evidence="1">IgGFc-binding protein N-terminal domain-containing protein</fullName>
    </recommendedName>
</protein>
<proteinExistence type="predicted"/>
<dbReference type="PANTHER" id="PTHR46534:SF1">
    <property type="entry name" value="IGGFC-BINDING PROTEIN N-TERMINAL DOMAIN-CONTAINING PROTEIN"/>
    <property type="match status" value="1"/>
</dbReference>
<organism evidence="2 3">
    <name type="scientific">Mytilus coruscus</name>
    <name type="common">Sea mussel</name>
    <dbReference type="NCBI Taxonomy" id="42192"/>
    <lineage>
        <taxon>Eukaryota</taxon>
        <taxon>Metazoa</taxon>
        <taxon>Spiralia</taxon>
        <taxon>Lophotrochozoa</taxon>
        <taxon>Mollusca</taxon>
        <taxon>Bivalvia</taxon>
        <taxon>Autobranchia</taxon>
        <taxon>Pteriomorphia</taxon>
        <taxon>Mytilida</taxon>
        <taxon>Mytiloidea</taxon>
        <taxon>Mytilidae</taxon>
        <taxon>Mytilinae</taxon>
        <taxon>Mytilus</taxon>
    </lineage>
</organism>
<feature type="domain" description="IgGFc-binding protein N-terminal" evidence="1">
    <location>
        <begin position="94"/>
        <end position="339"/>
    </location>
</feature>
<dbReference type="AlphaFoldDB" id="A0A6J8B898"/>
<reference evidence="2 3" key="1">
    <citation type="submission" date="2020-06" db="EMBL/GenBank/DDBJ databases">
        <authorList>
            <person name="Li R."/>
            <person name="Bekaert M."/>
        </authorList>
    </citation>
    <scope>NUCLEOTIDE SEQUENCE [LARGE SCALE GENOMIC DNA]</scope>
    <source>
        <strain evidence="3">wild</strain>
    </source>
</reference>
<dbReference type="EMBL" id="CACVKT020002653">
    <property type="protein sequence ID" value="CAC5379214.1"/>
    <property type="molecule type" value="Genomic_DNA"/>
</dbReference>
<accession>A0A6J8B898</accession>
<dbReference type="OrthoDB" id="6115861at2759"/>
<gene>
    <name evidence="2" type="ORF">MCOR_15304</name>
</gene>
<dbReference type="Pfam" id="PF17517">
    <property type="entry name" value="IgGFc_binding"/>
    <property type="match status" value="1"/>
</dbReference>
<dbReference type="PANTHER" id="PTHR46534">
    <property type="entry name" value="IGGFC_BINDING DOMAIN-CONTAINING PROTEIN"/>
    <property type="match status" value="1"/>
</dbReference>
<evidence type="ECO:0000313" key="3">
    <source>
        <dbReference type="Proteomes" id="UP000507470"/>
    </source>
</evidence>
<dbReference type="Proteomes" id="UP000507470">
    <property type="component" value="Unassembled WGS sequence"/>
</dbReference>